<dbReference type="EMBL" id="JDTF01000004">
    <property type="protein sequence ID" value="EXX93375.1"/>
    <property type="molecule type" value="Genomic_DNA"/>
</dbReference>
<evidence type="ECO:0000313" key="3">
    <source>
        <dbReference type="EMBL" id="EXX93375.1"/>
    </source>
</evidence>
<keyword evidence="2" id="KW-0560">Oxidoreductase</keyword>
<proteinExistence type="inferred from homology"/>
<dbReference type="RefSeq" id="WP_005012803.1">
    <property type="nucleotide sequence ID" value="NZ_JDTF01000004.1"/>
</dbReference>
<dbReference type="SUPFAM" id="SSF89733">
    <property type="entry name" value="L-sulfolactate dehydrogenase-like"/>
    <property type="match status" value="1"/>
</dbReference>
<evidence type="ECO:0000256" key="1">
    <source>
        <dbReference type="ARBA" id="ARBA00006056"/>
    </source>
</evidence>
<dbReference type="InterPro" id="IPR003767">
    <property type="entry name" value="Malate/L-lactate_DH-like"/>
</dbReference>
<comment type="caution">
    <text evidence="3">The sequence shown here is derived from an EMBL/GenBank/DDBJ whole genome shotgun (WGS) entry which is preliminary data.</text>
</comment>
<comment type="similarity">
    <text evidence="1">Belongs to the LDH2/MDH2 oxidoreductase family.</text>
</comment>
<keyword evidence="4" id="KW-1185">Reference proteome</keyword>
<gene>
    <name evidence="3" type="ORF">D559_0766</name>
</gene>
<dbReference type="Pfam" id="PF02615">
    <property type="entry name" value="Ldh_2"/>
    <property type="match status" value="1"/>
</dbReference>
<dbReference type="InterPro" id="IPR043143">
    <property type="entry name" value="Mal/L-sulf/L-lact_DH-like_NADP"/>
</dbReference>
<dbReference type="PANTHER" id="PTHR11091:SF0">
    <property type="entry name" value="MALATE DEHYDROGENASE"/>
    <property type="match status" value="1"/>
</dbReference>
<protein>
    <submittedName>
        <fullName evidence="3">Malate/L-lactate dehydrogenase family protein</fullName>
    </submittedName>
</protein>
<sequence length="93" mass="10303">MNHFFLALDPAAFRDAGSFEDEMDELIDTMHETPAADPQTPVLVPGDLEAAEALRRDIEGVPISRALDDKLRMICERSGARYVLGLRDDKDAS</sequence>
<reference evidence="3 4" key="1">
    <citation type="submission" date="2014-02" db="EMBL/GenBank/DDBJ databases">
        <title>Whole Genome Sequencing Of Bordetella Holmesii, An Emerging Opportunistic Infection Of Humans.</title>
        <authorList>
            <person name="Tettelin H."/>
            <person name="Hooven T.A."/>
            <person name="Hine E."/>
            <person name="Su Q."/>
            <person name="Huard R.C."/>
            <person name="Della-Latta P."/>
            <person name="Daugherty S.C."/>
            <person name="Agrawal S."/>
            <person name="Sengamalay N."/>
            <person name="Tallon L.J."/>
            <person name="Sadzewicz L."/>
            <person name="Whittier S."/>
            <person name="Fraser C.M."/>
            <person name="Ratner A.J."/>
        </authorList>
    </citation>
    <scope>NUCLEOTIDE SEQUENCE [LARGE SCALE GENOMIC DNA]</scope>
    <source>
        <strain evidence="3 4">1058</strain>
    </source>
</reference>
<dbReference type="InterPro" id="IPR036111">
    <property type="entry name" value="Mal/L-sulfo/L-lacto_DH-like_sf"/>
</dbReference>
<dbReference type="PANTHER" id="PTHR11091">
    <property type="entry name" value="OXIDOREDUCTASE-RELATED"/>
    <property type="match status" value="1"/>
</dbReference>
<name>A0ABP3BFH0_9BORD</name>
<organism evidence="3 4">
    <name type="scientific">Bordetella holmesii 1058</name>
    <dbReference type="NCBI Taxonomy" id="1247648"/>
    <lineage>
        <taxon>Bacteria</taxon>
        <taxon>Pseudomonadati</taxon>
        <taxon>Pseudomonadota</taxon>
        <taxon>Betaproteobacteria</taxon>
        <taxon>Burkholderiales</taxon>
        <taxon>Alcaligenaceae</taxon>
        <taxon>Bordetella</taxon>
    </lineage>
</organism>
<evidence type="ECO:0000256" key="2">
    <source>
        <dbReference type="ARBA" id="ARBA00023002"/>
    </source>
</evidence>
<evidence type="ECO:0000313" key="4">
    <source>
        <dbReference type="Proteomes" id="UP000023104"/>
    </source>
</evidence>
<dbReference type="Proteomes" id="UP000023104">
    <property type="component" value="Unassembled WGS sequence"/>
</dbReference>
<accession>A0ABP3BFH0</accession>
<dbReference type="GeneID" id="93120633"/>
<dbReference type="Gene3D" id="3.30.1370.60">
    <property type="entry name" value="Hypothetical oxidoreductase yiak, domain 2"/>
    <property type="match status" value="1"/>
</dbReference>